<name>A0A090UVI7_PSEVU</name>
<dbReference type="SUPFAM" id="SSF52980">
    <property type="entry name" value="Restriction endonuclease-like"/>
    <property type="match status" value="1"/>
</dbReference>
<evidence type="ECO:0000256" key="4">
    <source>
        <dbReference type="ARBA" id="ARBA00022763"/>
    </source>
</evidence>
<keyword evidence="10" id="KW-1185">Reference proteome</keyword>
<organism evidence="9 10">
    <name type="scientific">Pseudescherichia vulneris NBRC 102420</name>
    <dbReference type="NCBI Taxonomy" id="1115515"/>
    <lineage>
        <taxon>Bacteria</taxon>
        <taxon>Pseudomonadati</taxon>
        <taxon>Pseudomonadota</taxon>
        <taxon>Gammaproteobacteria</taxon>
        <taxon>Enterobacterales</taxon>
        <taxon>Enterobacteriaceae</taxon>
        <taxon>Pseudescherichia</taxon>
    </lineage>
</organism>
<evidence type="ECO:0000256" key="1">
    <source>
        <dbReference type="ARBA" id="ARBA00022490"/>
    </source>
</evidence>
<dbReference type="Proteomes" id="UP000029462">
    <property type="component" value="Unassembled WGS sequence"/>
</dbReference>
<dbReference type="HAMAP" id="MF_00759">
    <property type="entry name" value="MutH"/>
    <property type="match status" value="1"/>
</dbReference>
<dbReference type="Gene3D" id="3.40.600.10">
    <property type="entry name" value="DNA mismatch repair MutH/Restriction endonuclease, type II"/>
    <property type="match status" value="1"/>
</dbReference>
<evidence type="ECO:0000256" key="5">
    <source>
        <dbReference type="ARBA" id="ARBA00022801"/>
    </source>
</evidence>
<comment type="similarity">
    <text evidence="7">Belongs to the MutH family.</text>
</comment>
<dbReference type="GO" id="GO:0004519">
    <property type="term" value="F:endonuclease activity"/>
    <property type="evidence" value="ECO:0007669"/>
    <property type="project" value="UniProtKB-UniRule"/>
</dbReference>
<dbReference type="OrthoDB" id="5634909at2"/>
<keyword evidence="3 7" id="KW-0255">Endonuclease</keyword>
<keyword evidence="4 7" id="KW-0227">DNA damage</keyword>
<dbReference type="InterPro" id="IPR037057">
    <property type="entry name" value="DNA_rep_MutH/T2_RE_sf"/>
</dbReference>
<comment type="caution">
    <text evidence="9">The sequence shown here is derived from an EMBL/GenBank/DDBJ whole genome shotgun (WGS) entry which is preliminary data.</text>
</comment>
<dbReference type="GO" id="GO:0006298">
    <property type="term" value="P:mismatch repair"/>
    <property type="evidence" value="ECO:0007669"/>
    <property type="project" value="UniProtKB-UniRule"/>
</dbReference>
<dbReference type="NCBIfam" id="TIGR02248">
    <property type="entry name" value="mutH_TIGR"/>
    <property type="match status" value="1"/>
</dbReference>
<dbReference type="GO" id="GO:0016787">
    <property type="term" value="F:hydrolase activity"/>
    <property type="evidence" value="ECO:0007669"/>
    <property type="project" value="UniProtKB-KW"/>
</dbReference>
<dbReference type="EMBL" id="BBMZ01000002">
    <property type="protein sequence ID" value="GAL56605.1"/>
    <property type="molecule type" value="Genomic_DNA"/>
</dbReference>
<dbReference type="NCBIfam" id="NF003458">
    <property type="entry name" value="PRK05070.1"/>
    <property type="match status" value="1"/>
</dbReference>
<gene>
    <name evidence="7 9" type="primary">mutH</name>
    <name evidence="9" type="ORF">EV102420_02_02090</name>
</gene>
<feature type="domain" description="DNA mismatch repair MutH/Type II restriction enzyme Sau3AI" evidence="8">
    <location>
        <begin position="59"/>
        <end position="157"/>
    </location>
</feature>
<dbReference type="Pfam" id="PF02976">
    <property type="entry name" value="MutH"/>
    <property type="match status" value="1"/>
</dbReference>
<dbReference type="FunFam" id="3.40.600.10:FF:000001">
    <property type="entry name" value="DNA mismatch repair protein MutH"/>
    <property type="match status" value="1"/>
</dbReference>
<evidence type="ECO:0000313" key="9">
    <source>
        <dbReference type="EMBL" id="GAL56605.1"/>
    </source>
</evidence>
<protein>
    <recommendedName>
        <fullName evidence="7">DNA mismatch repair protein MutH</fullName>
    </recommendedName>
    <alternativeName>
        <fullName evidence="7">Methyl-directed mismatch repair protein</fullName>
    </alternativeName>
</protein>
<dbReference type="GO" id="GO:0005737">
    <property type="term" value="C:cytoplasm"/>
    <property type="evidence" value="ECO:0007669"/>
    <property type="project" value="UniProtKB-SubCell"/>
</dbReference>
<dbReference type="InterPro" id="IPR011337">
    <property type="entry name" value="DNA_rep_MutH/RE_typeII_Sau3AI"/>
</dbReference>
<comment type="function">
    <text evidence="7">Sequence-specific endonuclease that cleaves unmethylated GATC sequences. It is involved in DNA mismatch repair.</text>
</comment>
<dbReference type="GO" id="GO:0006304">
    <property type="term" value="P:DNA modification"/>
    <property type="evidence" value="ECO:0007669"/>
    <property type="project" value="InterPro"/>
</dbReference>
<keyword evidence="5 7" id="KW-0378">Hydrolase</keyword>
<keyword evidence="6 7" id="KW-0234">DNA repair</keyword>
<dbReference type="AlphaFoldDB" id="A0A090UVI7"/>
<evidence type="ECO:0000259" key="8">
    <source>
        <dbReference type="SMART" id="SM00927"/>
    </source>
</evidence>
<dbReference type="eggNOG" id="COG3066">
    <property type="taxonomic scope" value="Bacteria"/>
</dbReference>
<keyword evidence="2 7" id="KW-0540">Nuclease</keyword>
<evidence type="ECO:0000256" key="2">
    <source>
        <dbReference type="ARBA" id="ARBA00022722"/>
    </source>
</evidence>
<evidence type="ECO:0000256" key="3">
    <source>
        <dbReference type="ARBA" id="ARBA00022759"/>
    </source>
</evidence>
<evidence type="ECO:0000256" key="6">
    <source>
        <dbReference type="ARBA" id="ARBA00023204"/>
    </source>
</evidence>
<dbReference type="RefSeq" id="WP_042387930.1">
    <property type="nucleotide sequence ID" value="NZ_BBMZ01000002.1"/>
</dbReference>
<proteinExistence type="inferred from homology"/>
<reference evidence="9 10" key="1">
    <citation type="submission" date="2014-09" db="EMBL/GenBank/DDBJ databases">
        <title>Whole genome shotgun sequence of Escherichia vulneris NBRC 102420.</title>
        <authorList>
            <person name="Yoshida Y."/>
            <person name="Hosoyama A."/>
            <person name="Tsuchikane K."/>
            <person name="Ohji S."/>
            <person name="Ichikawa N."/>
            <person name="Kimura A."/>
            <person name="Yamazoe A."/>
            <person name="Ezaki T."/>
            <person name="Fujita N."/>
        </authorList>
    </citation>
    <scope>NUCLEOTIDE SEQUENCE [LARGE SCALE GENOMIC DNA]</scope>
    <source>
        <strain evidence="9 10">NBRC 102420</strain>
    </source>
</reference>
<evidence type="ECO:0000313" key="10">
    <source>
        <dbReference type="Proteomes" id="UP000029462"/>
    </source>
</evidence>
<dbReference type="GO" id="GO:0003677">
    <property type="term" value="F:DNA binding"/>
    <property type="evidence" value="ECO:0007669"/>
    <property type="project" value="InterPro"/>
</dbReference>
<dbReference type="InterPro" id="IPR011335">
    <property type="entry name" value="Restrct_endonuc-II-like"/>
</dbReference>
<dbReference type="SMART" id="SM00927">
    <property type="entry name" value="MutH"/>
    <property type="match status" value="1"/>
</dbReference>
<dbReference type="STRING" id="1115515.EV102420_02_02090"/>
<keyword evidence="1 7" id="KW-0963">Cytoplasm</keyword>
<dbReference type="InterPro" id="IPR004230">
    <property type="entry name" value="DNA_mismatch_repair_MutH"/>
</dbReference>
<dbReference type="CDD" id="cd00583">
    <property type="entry name" value="MutH-like"/>
    <property type="match status" value="1"/>
</dbReference>
<evidence type="ECO:0000256" key="7">
    <source>
        <dbReference type="HAMAP-Rule" id="MF_00759"/>
    </source>
</evidence>
<sequence length="231" mass="25355">MLPLSPFTSPPDSESALLEQAQRLAGLTLGELGALAGLPVPADFKRDKGWTGVLLERWLGASAGSKPEQDFAALGVELKTIPVDSLGRPLETTFVCVAPLTGNSGVTWESSHVRHKLKRVLWIPVEGSREIPVASRRVGSPLLWSPSEQEEQQLRMDWEELMDLIVLGQVESITARHGEVLQLRPKAANSKALTEAVGQHGQPILTLPRGFYLKKNFTRALLARHFLLQGY</sequence>
<comment type="subcellular location">
    <subcellularLocation>
        <location evidence="7">Cytoplasm</location>
    </subcellularLocation>
</comment>
<accession>A0A090UVI7</accession>